<keyword evidence="2" id="KW-0723">Serine/threonine-protein kinase</keyword>
<dbReference type="Proteomes" id="UP000218231">
    <property type="component" value="Unassembled WGS sequence"/>
</dbReference>
<keyword evidence="4" id="KW-0547">Nucleotide-binding</keyword>
<dbReference type="PROSITE" id="PS00108">
    <property type="entry name" value="PROTEIN_KINASE_ST"/>
    <property type="match status" value="1"/>
</dbReference>
<comment type="catalytic activity">
    <reaction evidence="7">
        <text>L-threonyl-[protein] + ATP = O-phospho-L-threonyl-[protein] + ADP + H(+)</text>
        <dbReference type="Rhea" id="RHEA:46608"/>
        <dbReference type="Rhea" id="RHEA-COMP:11060"/>
        <dbReference type="Rhea" id="RHEA-COMP:11605"/>
        <dbReference type="ChEBI" id="CHEBI:15378"/>
        <dbReference type="ChEBI" id="CHEBI:30013"/>
        <dbReference type="ChEBI" id="CHEBI:30616"/>
        <dbReference type="ChEBI" id="CHEBI:61977"/>
        <dbReference type="ChEBI" id="CHEBI:456216"/>
        <dbReference type="EC" id="2.7.11.1"/>
    </reaction>
</comment>
<feature type="domain" description="Protein kinase" evidence="9">
    <location>
        <begin position="17"/>
        <end position="257"/>
    </location>
</feature>
<sequence>MGCAFSSADITGDGMKINIIKELAKGGFSTVLLCQDLHNGDKYAVKKIETHSKEEIDRVMLEVEVHKLLAATPSAIQLVSLIQLDNIFYLVLPFYSLGNVADDLTARKPANNHLPFSEVVTFAIDVCKAVKVLHEKGFAHRDLKPANFLICDGRKGVVLCDFGSVDRIPFEVSSTREHQRMLDAAAEFCSMPYRAPELFTCDTGSIITAAIDLWSLGCCLYALCYFQSPFDAVYEKGNSIALAAQSPDKIDYPKDVP</sequence>
<dbReference type="GO" id="GO:0005794">
    <property type="term" value="C:Golgi apparatus"/>
    <property type="evidence" value="ECO:0007669"/>
    <property type="project" value="TreeGrafter"/>
</dbReference>
<evidence type="ECO:0000313" key="10">
    <source>
        <dbReference type="EMBL" id="PAV86728.1"/>
    </source>
</evidence>
<dbReference type="InterPro" id="IPR011009">
    <property type="entry name" value="Kinase-like_dom_sf"/>
</dbReference>
<evidence type="ECO:0000259" key="9">
    <source>
        <dbReference type="PROSITE" id="PS50011"/>
    </source>
</evidence>
<reference evidence="10 11" key="1">
    <citation type="journal article" date="2017" name="Curr. Biol.">
        <title>Genome architecture and evolution of a unichromosomal asexual nematode.</title>
        <authorList>
            <person name="Fradin H."/>
            <person name="Zegar C."/>
            <person name="Gutwein M."/>
            <person name="Lucas J."/>
            <person name="Kovtun M."/>
            <person name="Corcoran D."/>
            <person name="Baugh L.R."/>
            <person name="Kiontke K."/>
            <person name="Gunsalus K."/>
            <person name="Fitch D.H."/>
            <person name="Piano F."/>
        </authorList>
    </citation>
    <scope>NUCLEOTIDE SEQUENCE [LARGE SCALE GENOMIC DNA]</scope>
    <source>
        <strain evidence="10">PF1309</strain>
    </source>
</reference>
<dbReference type="PANTHER" id="PTHR45998">
    <property type="entry name" value="SERINE/THREONINE-PROTEIN KINASE 16"/>
    <property type="match status" value="1"/>
</dbReference>
<organism evidence="10 11">
    <name type="scientific">Diploscapter pachys</name>
    <dbReference type="NCBI Taxonomy" id="2018661"/>
    <lineage>
        <taxon>Eukaryota</taxon>
        <taxon>Metazoa</taxon>
        <taxon>Ecdysozoa</taxon>
        <taxon>Nematoda</taxon>
        <taxon>Chromadorea</taxon>
        <taxon>Rhabditida</taxon>
        <taxon>Rhabditina</taxon>
        <taxon>Rhabditomorpha</taxon>
        <taxon>Rhabditoidea</taxon>
        <taxon>Rhabditidae</taxon>
        <taxon>Diploscapter</taxon>
    </lineage>
</organism>
<evidence type="ECO:0000313" key="11">
    <source>
        <dbReference type="Proteomes" id="UP000218231"/>
    </source>
</evidence>
<dbReference type="EMBL" id="LIAE01006641">
    <property type="protein sequence ID" value="PAV86728.1"/>
    <property type="molecule type" value="Genomic_DNA"/>
</dbReference>
<name>A0A2A2LKY2_9BILA</name>
<comment type="catalytic activity">
    <reaction evidence="8">
        <text>L-seryl-[protein] + ATP = O-phospho-L-seryl-[protein] + ADP + H(+)</text>
        <dbReference type="Rhea" id="RHEA:17989"/>
        <dbReference type="Rhea" id="RHEA-COMP:9863"/>
        <dbReference type="Rhea" id="RHEA-COMP:11604"/>
        <dbReference type="ChEBI" id="CHEBI:15378"/>
        <dbReference type="ChEBI" id="CHEBI:29999"/>
        <dbReference type="ChEBI" id="CHEBI:30616"/>
        <dbReference type="ChEBI" id="CHEBI:83421"/>
        <dbReference type="ChEBI" id="CHEBI:456216"/>
        <dbReference type="EC" id="2.7.11.1"/>
    </reaction>
</comment>
<evidence type="ECO:0000256" key="4">
    <source>
        <dbReference type="ARBA" id="ARBA00022741"/>
    </source>
</evidence>
<dbReference type="AlphaFoldDB" id="A0A2A2LKY2"/>
<evidence type="ECO:0000256" key="5">
    <source>
        <dbReference type="ARBA" id="ARBA00022777"/>
    </source>
</evidence>
<dbReference type="SUPFAM" id="SSF56112">
    <property type="entry name" value="Protein kinase-like (PK-like)"/>
    <property type="match status" value="1"/>
</dbReference>
<proteinExistence type="predicted"/>
<dbReference type="Pfam" id="PF00069">
    <property type="entry name" value="Pkinase"/>
    <property type="match status" value="1"/>
</dbReference>
<evidence type="ECO:0000256" key="1">
    <source>
        <dbReference type="ARBA" id="ARBA00012513"/>
    </source>
</evidence>
<keyword evidence="6" id="KW-0067">ATP-binding</keyword>
<evidence type="ECO:0000256" key="8">
    <source>
        <dbReference type="ARBA" id="ARBA00048679"/>
    </source>
</evidence>
<dbReference type="PROSITE" id="PS50011">
    <property type="entry name" value="PROTEIN_KINASE_DOM"/>
    <property type="match status" value="1"/>
</dbReference>
<keyword evidence="3" id="KW-0808">Transferase</keyword>
<dbReference type="EC" id="2.7.11.1" evidence="1"/>
<dbReference type="Gene3D" id="1.10.510.10">
    <property type="entry name" value="Transferase(Phosphotransferase) domain 1"/>
    <property type="match status" value="1"/>
</dbReference>
<dbReference type="InterPro" id="IPR008271">
    <property type="entry name" value="Ser/Thr_kinase_AS"/>
</dbReference>
<protein>
    <recommendedName>
        <fullName evidence="1">non-specific serine/threonine protein kinase</fullName>
        <ecNumber evidence="1">2.7.11.1</ecNumber>
    </recommendedName>
</protein>
<keyword evidence="11" id="KW-1185">Reference proteome</keyword>
<evidence type="ECO:0000256" key="2">
    <source>
        <dbReference type="ARBA" id="ARBA00022527"/>
    </source>
</evidence>
<dbReference type="InterPro" id="IPR000719">
    <property type="entry name" value="Prot_kinase_dom"/>
</dbReference>
<evidence type="ECO:0000256" key="3">
    <source>
        <dbReference type="ARBA" id="ARBA00022679"/>
    </source>
</evidence>
<evidence type="ECO:0000256" key="7">
    <source>
        <dbReference type="ARBA" id="ARBA00047899"/>
    </source>
</evidence>
<dbReference type="OrthoDB" id="248923at2759"/>
<dbReference type="GO" id="GO:0004674">
    <property type="term" value="F:protein serine/threonine kinase activity"/>
    <property type="evidence" value="ECO:0007669"/>
    <property type="project" value="UniProtKB-KW"/>
</dbReference>
<gene>
    <name evidence="10" type="ORF">WR25_14170</name>
</gene>
<keyword evidence="5" id="KW-0418">Kinase</keyword>
<evidence type="ECO:0000256" key="6">
    <source>
        <dbReference type="ARBA" id="ARBA00022840"/>
    </source>
</evidence>
<dbReference type="STRING" id="2018661.A0A2A2LKY2"/>
<comment type="caution">
    <text evidence="10">The sequence shown here is derived from an EMBL/GenBank/DDBJ whole genome shotgun (WGS) entry which is preliminary data.</text>
</comment>
<dbReference type="GO" id="GO:0005524">
    <property type="term" value="F:ATP binding"/>
    <property type="evidence" value="ECO:0007669"/>
    <property type="project" value="UniProtKB-KW"/>
</dbReference>
<dbReference type="InterPro" id="IPR052239">
    <property type="entry name" value="Ser/Thr-specific_kinases"/>
</dbReference>
<accession>A0A2A2LKY2</accession>
<dbReference type="PANTHER" id="PTHR45998:SF2">
    <property type="entry name" value="SERINE_THREONINE-PROTEIN KINASE 16"/>
    <property type="match status" value="1"/>
</dbReference>
<dbReference type="SMART" id="SM00220">
    <property type="entry name" value="S_TKc"/>
    <property type="match status" value="1"/>
</dbReference>